<reference evidence="1 2" key="1">
    <citation type="submission" date="2019-04" db="EMBL/GenBank/DDBJ databases">
        <title>An improved genome assembly and genetic linkage map for asparagus bean, Vigna unguiculata ssp. sesquipedialis.</title>
        <authorList>
            <person name="Xia Q."/>
            <person name="Zhang R."/>
            <person name="Dong Y."/>
        </authorList>
    </citation>
    <scope>NUCLEOTIDE SEQUENCE [LARGE SCALE GENOMIC DNA]</scope>
    <source>
        <tissue evidence="1">Leaf</tissue>
    </source>
</reference>
<evidence type="ECO:0000313" key="2">
    <source>
        <dbReference type="Proteomes" id="UP000501690"/>
    </source>
</evidence>
<protein>
    <submittedName>
        <fullName evidence="1">Uncharacterized protein</fullName>
    </submittedName>
</protein>
<gene>
    <name evidence="1" type="ORF">DEO72_LG4g1409</name>
</gene>
<evidence type="ECO:0000313" key="1">
    <source>
        <dbReference type="EMBL" id="QCD90453.1"/>
    </source>
</evidence>
<proteinExistence type="predicted"/>
<dbReference type="EMBL" id="CP039348">
    <property type="protein sequence ID" value="QCD90453.1"/>
    <property type="molecule type" value="Genomic_DNA"/>
</dbReference>
<dbReference type="Proteomes" id="UP000501690">
    <property type="component" value="Linkage Group LG4"/>
</dbReference>
<sequence length="68" mass="7445">MPTTSPIMPLFTGVVTGVNTARTLLFLSRVRTQEHTSALVASLLRRAPPTTTFAFIECPMTAAKTLFY</sequence>
<organism evidence="1 2">
    <name type="scientific">Vigna unguiculata</name>
    <name type="common">Cowpea</name>
    <dbReference type="NCBI Taxonomy" id="3917"/>
    <lineage>
        <taxon>Eukaryota</taxon>
        <taxon>Viridiplantae</taxon>
        <taxon>Streptophyta</taxon>
        <taxon>Embryophyta</taxon>
        <taxon>Tracheophyta</taxon>
        <taxon>Spermatophyta</taxon>
        <taxon>Magnoliopsida</taxon>
        <taxon>eudicotyledons</taxon>
        <taxon>Gunneridae</taxon>
        <taxon>Pentapetalae</taxon>
        <taxon>rosids</taxon>
        <taxon>fabids</taxon>
        <taxon>Fabales</taxon>
        <taxon>Fabaceae</taxon>
        <taxon>Papilionoideae</taxon>
        <taxon>50 kb inversion clade</taxon>
        <taxon>NPAAA clade</taxon>
        <taxon>indigoferoid/millettioid clade</taxon>
        <taxon>Phaseoleae</taxon>
        <taxon>Vigna</taxon>
    </lineage>
</organism>
<accession>A0A4D6LPN9</accession>
<name>A0A4D6LPN9_VIGUN</name>
<keyword evidence="2" id="KW-1185">Reference proteome</keyword>
<dbReference type="AlphaFoldDB" id="A0A4D6LPN9"/>